<keyword evidence="1" id="KW-0472">Membrane</keyword>
<dbReference type="EMBL" id="QYTW02000028">
    <property type="protein sequence ID" value="RST57817.1"/>
    <property type="molecule type" value="Genomic_DNA"/>
</dbReference>
<accession>A0A429X362</accession>
<evidence type="ECO:0000313" key="2">
    <source>
        <dbReference type="EMBL" id="RST57817.1"/>
    </source>
</evidence>
<sequence>MEEKRAGKRMYFLVGLGVAFLSIFVTVWYFSLKYQNIEWIETNAKIIKSEVSHRTAGHDVAYARGESRRRITLTVQFSSLQKGEITVTNKVWTYTKNRSYFEEGKWVTIQYNKKKPQQFKLKYQI</sequence>
<comment type="caution">
    <text evidence="2">The sequence shown here is derived from an EMBL/GenBank/DDBJ whole genome shotgun (WGS) entry which is preliminary data.</text>
</comment>
<keyword evidence="1" id="KW-1133">Transmembrane helix</keyword>
<feature type="transmembrane region" description="Helical" evidence="1">
    <location>
        <begin position="12"/>
        <end position="30"/>
    </location>
</feature>
<protein>
    <submittedName>
        <fullName evidence="2">DUF3592 domain-containing protein</fullName>
    </submittedName>
</protein>
<organism evidence="2 3">
    <name type="scientific">Siminovitchia terrae</name>
    <name type="common">Bacillus terrae</name>
    <dbReference type="NCBI Taxonomy" id="1914933"/>
    <lineage>
        <taxon>Bacteria</taxon>
        <taxon>Bacillati</taxon>
        <taxon>Bacillota</taxon>
        <taxon>Bacilli</taxon>
        <taxon>Bacillales</taxon>
        <taxon>Bacillaceae</taxon>
        <taxon>Siminovitchia</taxon>
    </lineage>
</organism>
<dbReference type="AlphaFoldDB" id="A0A429X362"/>
<dbReference type="Proteomes" id="UP000287296">
    <property type="component" value="Unassembled WGS sequence"/>
</dbReference>
<evidence type="ECO:0000313" key="3">
    <source>
        <dbReference type="Proteomes" id="UP000287296"/>
    </source>
</evidence>
<reference evidence="2 3" key="1">
    <citation type="submission" date="2018-12" db="EMBL/GenBank/DDBJ databases">
        <authorList>
            <person name="Sun L."/>
            <person name="Chen Z."/>
        </authorList>
    </citation>
    <scope>NUCLEOTIDE SEQUENCE [LARGE SCALE GENOMIC DNA]</scope>
    <source>
        <strain evidence="2 3">LMG 29736</strain>
    </source>
</reference>
<dbReference type="OrthoDB" id="2200354at2"/>
<name>A0A429X362_SIMTE</name>
<proteinExistence type="predicted"/>
<evidence type="ECO:0000256" key="1">
    <source>
        <dbReference type="SAM" id="Phobius"/>
    </source>
</evidence>
<keyword evidence="1" id="KW-0812">Transmembrane</keyword>
<gene>
    <name evidence="2" type="ORF">D5F11_020885</name>
</gene>